<protein>
    <submittedName>
        <fullName evidence="3">RecE protein</fullName>
    </submittedName>
</protein>
<feature type="domain" description="Putative exodeoxyribonuclease 8 PDDEXK-like" evidence="2">
    <location>
        <begin position="321"/>
        <end position="502"/>
    </location>
</feature>
<feature type="region of interest" description="Disordered" evidence="1">
    <location>
        <begin position="1"/>
        <end position="66"/>
    </location>
</feature>
<evidence type="ECO:0000259" key="2">
    <source>
        <dbReference type="Pfam" id="PF12684"/>
    </source>
</evidence>
<reference evidence="3" key="1">
    <citation type="journal article" date="2005" name="J. Bacteriol.">
        <title>Extrachromosomal DNA of the symbiont Sodalis glossinidius.</title>
        <authorList>
            <person name="Darby A.C."/>
            <person name="Lagnel J."/>
            <person name="Matthew C.Z."/>
            <person name="Bourtzis K."/>
            <person name="Maudlin I."/>
            <person name="Welburn S.C."/>
        </authorList>
    </citation>
    <scope>NUCLEOTIDE SEQUENCE [LARGE SCALE GENOMIC DNA]</scope>
    <source>
        <plasmid evidence="3">pSG3</plasmid>
    </source>
</reference>
<feature type="compositionally biased region" description="Acidic residues" evidence="1">
    <location>
        <begin position="23"/>
        <end position="40"/>
    </location>
</feature>
<organism evidence="3">
    <name type="scientific">Sodalis glossinidius</name>
    <dbReference type="NCBI Taxonomy" id="63612"/>
    <lineage>
        <taxon>Bacteria</taxon>
        <taxon>Pseudomonadati</taxon>
        <taxon>Pseudomonadota</taxon>
        <taxon>Gammaproteobacteria</taxon>
        <taxon>Enterobacterales</taxon>
        <taxon>Bruguierivoracaceae</taxon>
        <taxon>Sodalis</taxon>
    </lineage>
</organism>
<feature type="compositionally biased region" description="Acidic residues" evidence="1">
    <location>
        <begin position="198"/>
        <end position="216"/>
    </location>
</feature>
<evidence type="ECO:0000313" key="3">
    <source>
        <dbReference type="EMBL" id="CAI59392.1"/>
    </source>
</evidence>
<dbReference type="Gene3D" id="3.90.320.10">
    <property type="match status" value="1"/>
</dbReference>
<feature type="compositionally biased region" description="Basic and acidic residues" evidence="1">
    <location>
        <begin position="1"/>
        <end position="17"/>
    </location>
</feature>
<geneLocation type="plasmid" evidence="3">
    <name>pSG3</name>
</geneLocation>
<dbReference type="EMBL" id="AJ868437">
    <property type="protein sequence ID" value="CAI59392.1"/>
    <property type="molecule type" value="Genomic_DNA"/>
</dbReference>
<dbReference type="InterPro" id="IPR024432">
    <property type="entry name" value="Put_RecE_PDDEXK-like_dom"/>
</dbReference>
<sequence length="568" mass="63404">MDKSDDNSLISEEKTELPPESVDNPEENAPESEETVEAVEDATTVTDSPDCDTQSSESEETKARDWPDLELDIARALWEGELHWEFIPSEVEQWSRKMVKRRDGEMMRWLLVLQQVPDILSRSREFIFKVIRSPHDPEIYLTPEAIDAYVARFVEPETVDEVPWSEEATADIAETPTLERDAQRLAKFLASEAVDLPETTDADDEWVPGLPEEEPETTVASETADVLTEAEPETVDAEATESEVYYSPETDMPAFLRDLKPVNGAVEDGRLFATVDALNERLSGISAGGSLVLWGLDNGLYHAADGYSSTQIRLVNRGGIAALDWYQNAPRKSEESPALTLGTALHTAILEPERFASEYACAPSVNLRTNEGKETLAAFEADCAERGMTSLKREYFDTVFLMRDSALAYPTVASLLENGVAELSLFWRMENGLLLKVRPDWLGEFAGAPFLLDIKTTDDVLDFSKSVEKFGYHLQAAFYEFVMEKVFGLGVDFAFCAISKRQECGRYPVLLGVLDEEDGYTGRQLIEETLLHLATGHSHSSSGLATVSRPWWAKQADRKRREAQGVMA</sequence>
<dbReference type="InterPro" id="IPR011604">
    <property type="entry name" value="PDDEXK-like_dom_sf"/>
</dbReference>
<feature type="region of interest" description="Disordered" evidence="1">
    <location>
        <begin position="198"/>
        <end position="222"/>
    </location>
</feature>
<keyword evidence="3" id="KW-0614">Plasmid</keyword>
<name>Q4LBT7_SODGL</name>
<dbReference type="AlphaFoldDB" id="Q4LBT7"/>
<gene>
    <name evidence="3" type="primary">recE</name>
</gene>
<proteinExistence type="predicted"/>
<evidence type="ECO:0000256" key="1">
    <source>
        <dbReference type="SAM" id="MobiDB-lite"/>
    </source>
</evidence>
<accession>Q4LBT7</accession>
<dbReference type="Pfam" id="PF12684">
    <property type="entry name" value="DUF3799"/>
    <property type="match status" value="1"/>
</dbReference>